<protein>
    <submittedName>
        <fullName evidence="2">Uncharacterized protein</fullName>
    </submittedName>
</protein>
<evidence type="ECO:0000313" key="2">
    <source>
        <dbReference type="EMBL" id="KAH6666475.1"/>
    </source>
</evidence>
<feature type="compositionally biased region" description="Basic and acidic residues" evidence="1">
    <location>
        <begin position="97"/>
        <end position="109"/>
    </location>
</feature>
<dbReference type="EMBL" id="JAGSXJ010000036">
    <property type="protein sequence ID" value="KAH6666475.1"/>
    <property type="molecule type" value="Genomic_DNA"/>
</dbReference>
<dbReference type="AlphaFoldDB" id="A0A9P8V2S6"/>
<feature type="region of interest" description="Disordered" evidence="1">
    <location>
        <begin position="118"/>
        <end position="137"/>
    </location>
</feature>
<sequence length="268" mass="29384">MGPPSEAGAGTDGPDISRQLSVRWALPCLRWSPFVPSSVSPAHLRLVQTLAAVDRTTRTGHDTTRPSPVGRRPSAVCLLGHSVQCSVGRQHSHRRSPRQDMTDGCRHDITSNAHSRIRPVSGRRGRRSGCPSSSIPHNRIACPRGRILQTTARRATWWVGCVGSSRVPHPRQDARARSSRRSGSSRTRYMYRYRPAQDSQLSRLPLPVHHHPTVPGTKCSHVADQQRPPGMWPAALPYRGDTPGTTPKGEAVVIRTSTRGACPCGRLL</sequence>
<proteinExistence type="predicted"/>
<reference evidence="2" key="1">
    <citation type="journal article" date="2021" name="Nat. Commun.">
        <title>Genetic determinants of endophytism in the Arabidopsis root mycobiome.</title>
        <authorList>
            <person name="Mesny F."/>
            <person name="Miyauchi S."/>
            <person name="Thiergart T."/>
            <person name="Pickel B."/>
            <person name="Atanasova L."/>
            <person name="Karlsson M."/>
            <person name="Huettel B."/>
            <person name="Barry K.W."/>
            <person name="Haridas S."/>
            <person name="Chen C."/>
            <person name="Bauer D."/>
            <person name="Andreopoulos W."/>
            <person name="Pangilinan J."/>
            <person name="LaButti K."/>
            <person name="Riley R."/>
            <person name="Lipzen A."/>
            <person name="Clum A."/>
            <person name="Drula E."/>
            <person name="Henrissat B."/>
            <person name="Kohler A."/>
            <person name="Grigoriev I.V."/>
            <person name="Martin F.M."/>
            <person name="Hacquard S."/>
        </authorList>
    </citation>
    <scope>NUCLEOTIDE SEQUENCE</scope>
    <source>
        <strain evidence="2">MPI-SDFR-AT-0117</strain>
    </source>
</reference>
<dbReference type="Proteomes" id="UP000770015">
    <property type="component" value="Unassembled WGS sequence"/>
</dbReference>
<feature type="non-terminal residue" evidence="2">
    <location>
        <position position="268"/>
    </location>
</feature>
<feature type="region of interest" description="Disordered" evidence="1">
    <location>
        <begin position="88"/>
        <end position="109"/>
    </location>
</feature>
<comment type="caution">
    <text evidence="2">The sequence shown here is derived from an EMBL/GenBank/DDBJ whole genome shotgun (WGS) entry which is preliminary data.</text>
</comment>
<name>A0A9P8V2S6_9PEZI</name>
<gene>
    <name evidence="2" type="ORF">F5X68DRAFT_217129</name>
</gene>
<accession>A0A9P8V2S6</accession>
<evidence type="ECO:0000313" key="3">
    <source>
        <dbReference type="Proteomes" id="UP000770015"/>
    </source>
</evidence>
<feature type="compositionally biased region" description="Basic residues" evidence="1">
    <location>
        <begin position="118"/>
        <end position="127"/>
    </location>
</feature>
<keyword evidence="3" id="KW-1185">Reference proteome</keyword>
<evidence type="ECO:0000256" key="1">
    <source>
        <dbReference type="SAM" id="MobiDB-lite"/>
    </source>
</evidence>
<feature type="region of interest" description="Disordered" evidence="1">
    <location>
        <begin position="167"/>
        <end position="187"/>
    </location>
</feature>
<organism evidence="2 3">
    <name type="scientific">Plectosphaerella plurivora</name>
    <dbReference type="NCBI Taxonomy" id="936078"/>
    <lineage>
        <taxon>Eukaryota</taxon>
        <taxon>Fungi</taxon>
        <taxon>Dikarya</taxon>
        <taxon>Ascomycota</taxon>
        <taxon>Pezizomycotina</taxon>
        <taxon>Sordariomycetes</taxon>
        <taxon>Hypocreomycetidae</taxon>
        <taxon>Glomerellales</taxon>
        <taxon>Plectosphaerellaceae</taxon>
        <taxon>Plectosphaerella</taxon>
    </lineage>
</organism>